<dbReference type="InterPro" id="IPR027417">
    <property type="entry name" value="P-loop_NTPase"/>
</dbReference>
<evidence type="ECO:0000256" key="1">
    <source>
        <dbReference type="ARBA" id="ARBA00022741"/>
    </source>
</evidence>
<dbReference type="PANTHER" id="PTHR47961">
    <property type="entry name" value="DNA POLYMERASE THETA, PUTATIVE (AFU_ORTHOLOGUE AFUA_1G05260)-RELATED"/>
    <property type="match status" value="1"/>
</dbReference>
<keyword evidence="2" id="KW-0378">Hydrolase</keyword>
<reference evidence="6 7" key="1">
    <citation type="submission" date="2018-01" db="EMBL/GenBank/DDBJ databases">
        <title>Multi-drug resistant Enterobacter species isolated from the International Space Station and comparative genomic analyses with human pathogenic strains.</title>
        <authorList>
            <person name="Singh N.K."/>
            <person name="Bezdan D."/>
            <person name="McIntyre A."/>
            <person name="Sielaff A.C."/>
            <person name="Wheeler K."/>
            <person name="Mason C."/>
            <person name="Venkateswaran K."/>
        </authorList>
    </citation>
    <scope>NUCLEOTIDE SEQUENCE [LARGE SCALE GENOMIC DNA]</scope>
    <source>
        <strain evidence="6 7">IF2SW-P2</strain>
    </source>
</reference>
<evidence type="ECO:0000313" key="6">
    <source>
        <dbReference type="EMBL" id="PNF68438.1"/>
    </source>
</evidence>
<dbReference type="SUPFAM" id="SSF52540">
    <property type="entry name" value="P-loop containing nucleoside triphosphate hydrolases"/>
    <property type="match status" value="1"/>
</dbReference>
<keyword evidence="4" id="KW-0067">ATP-binding</keyword>
<organism evidence="6 7">
    <name type="scientific">Enterobacter bugandensis</name>
    <dbReference type="NCBI Taxonomy" id="881260"/>
    <lineage>
        <taxon>Bacteria</taxon>
        <taxon>Pseudomonadati</taxon>
        <taxon>Pseudomonadota</taxon>
        <taxon>Gammaproteobacteria</taxon>
        <taxon>Enterobacterales</taxon>
        <taxon>Enterobacteriaceae</taxon>
        <taxon>Enterobacter</taxon>
    </lineage>
</organism>
<dbReference type="EMBL" id="POUR01000001">
    <property type="protein sequence ID" value="PNF68438.1"/>
    <property type="molecule type" value="Genomic_DNA"/>
</dbReference>
<keyword evidence="3 6" id="KW-0347">Helicase</keyword>
<keyword evidence="1" id="KW-0547">Nucleotide-binding</keyword>
<evidence type="ECO:0000256" key="3">
    <source>
        <dbReference type="ARBA" id="ARBA00022806"/>
    </source>
</evidence>
<dbReference type="InterPro" id="IPR011545">
    <property type="entry name" value="DEAD/DEAH_box_helicase_dom"/>
</dbReference>
<keyword evidence="7" id="KW-1185">Reference proteome</keyword>
<sequence length="761" mass="87522">MKAAILKIKEDVNPSESIESLLMQLHTKGPVDNKLLEKLTYYKLFHHKDFSFYEERIVLELGLFYKNTKPDDLFSFILSGIGRTNHRIFKEYLTPVQASIRLAIQEEKYVSISAPTSAGKSFSIKDYIEKLKGDVVIIVPSRALIAEYINNLRDKFGKSKNIMISSFADMIFNSREGLRHIFILTPERARDLFPIRNKLKIDLFFFDEAQVCEEKERGVTFDALVRRIKLNFENAKLVFAHPFVENPNAQMQKHGLDLSKSYSHAYPHNTVGKVFVFKHSNKKDFYFSPYIKKGHLLNKVVPFDGSFEDFAFDGSKSVLVYVSKASLYNGHFKKDFEKFINRFNAISNKTALRIISKVEELLGANNHGHKSTLVDLLKIGVVIHHGSVPLEVRFLIEDFIRSGYAKICFATSTLAQGINMPFDIIWLVNMRIQADNDEERGLAFKNLIGRSGRLTKENVFDYGYVYTKNPELLAQRINSTFKMSENSILENVLDDPSHDMNEFVSSIFDGSFDENYNLPVSRINRISGMNVIVCIKDALDIIFENADGGSLKGERNKIKRDIVRSNLKFVFESYIGRDLLKGESNVFDNAITILFYLIQGKSFKEIVGMRYSYASNRDENRNGYAPFIQPASKIPDITLENAFSMFNNIKAKNVSYDRIVFDTYDYLDTVISFSLTDAFMGAFRVYYEKTKDNNAMKMMGLLKYGTLNPIHTLLLRYGFSPEDIDLVEEHIKYISEDDIVFNKLETIPIDIQDKISWYLPE</sequence>
<evidence type="ECO:0000259" key="5">
    <source>
        <dbReference type="PROSITE" id="PS51192"/>
    </source>
</evidence>
<dbReference type="Gene3D" id="3.40.50.300">
    <property type="entry name" value="P-loop containing nucleotide triphosphate hydrolases"/>
    <property type="match status" value="2"/>
</dbReference>
<dbReference type="Proteomes" id="UP000236063">
    <property type="component" value="Unassembled WGS sequence"/>
</dbReference>
<dbReference type="RefSeq" id="WP_069733367.1">
    <property type="nucleotide sequence ID" value="NZ_JABWOU010000004.1"/>
</dbReference>
<dbReference type="InterPro" id="IPR050474">
    <property type="entry name" value="Hel308_SKI2-like"/>
</dbReference>
<evidence type="ECO:0000313" key="7">
    <source>
        <dbReference type="Proteomes" id="UP000236063"/>
    </source>
</evidence>
<evidence type="ECO:0000256" key="4">
    <source>
        <dbReference type="ARBA" id="ARBA00022840"/>
    </source>
</evidence>
<feature type="domain" description="Helicase ATP-binding" evidence="5">
    <location>
        <begin position="101"/>
        <end position="261"/>
    </location>
</feature>
<dbReference type="PANTHER" id="PTHR47961:SF6">
    <property type="entry name" value="DNA-DIRECTED DNA POLYMERASE"/>
    <property type="match status" value="1"/>
</dbReference>
<name>A0ABX4VM72_9ENTR</name>
<dbReference type="GO" id="GO:0004386">
    <property type="term" value="F:helicase activity"/>
    <property type="evidence" value="ECO:0007669"/>
    <property type="project" value="UniProtKB-KW"/>
</dbReference>
<dbReference type="PROSITE" id="PS51192">
    <property type="entry name" value="HELICASE_ATP_BIND_1"/>
    <property type="match status" value="1"/>
</dbReference>
<comment type="caution">
    <text evidence="6">The sequence shown here is derived from an EMBL/GenBank/DDBJ whole genome shotgun (WGS) entry which is preliminary data.</text>
</comment>
<accession>A0ABX4VM72</accession>
<dbReference type="Pfam" id="PF00270">
    <property type="entry name" value="DEAD"/>
    <property type="match status" value="1"/>
</dbReference>
<gene>
    <name evidence="6" type="ORF">C1167_11005</name>
</gene>
<dbReference type="SMART" id="SM00487">
    <property type="entry name" value="DEXDc"/>
    <property type="match status" value="1"/>
</dbReference>
<protein>
    <submittedName>
        <fullName evidence="6">Helicase</fullName>
    </submittedName>
</protein>
<proteinExistence type="predicted"/>
<dbReference type="InterPro" id="IPR014001">
    <property type="entry name" value="Helicase_ATP-bd"/>
</dbReference>
<evidence type="ECO:0000256" key="2">
    <source>
        <dbReference type="ARBA" id="ARBA00022801"/>
    </source>
</evidence>